<keyword evidence="5" id="KW-0479">Metal-binding</keyword>
<feature type="domain" description="4Fe-4S ferredoxin-type" evidence="8">
    <location>
        <begin position="200"/>
        <end position="230"/>
    </location>
</feature>
<dbReference type="PROSITE" id="PS51379">
    <property type="entry name" value="4FE4S_FER_2"/>
    <property type="match status" value="2"/>
</dbReference>
<evidence type="ECO:0000256" key="7">
    <source>
        <dbReference type="ARBA" id="ARBA00023014"/>
    </source>
</evidence>
<dbReference type="SUPFAM" id="SSF46548">
    <property type="entry name" value="alpha-helical ferredoxin"/>
    <property type="match status" value="1"/>
</dbReference>
<keyword evidence="7" id="KW-0411">Iron-sulfur</keyword>
<accession>A0A9D2JP17</accession>
<dbReference type="InterPro" id="IPR017900">
    <property type="entry name" value="4Fe4S_Fe_S_CS"/>
</dbReference>
<keyword evidence="6" id="KW-0408">Iron</keyword>
<dbReference type="SUPFAM" id="SSF52218">
    <property type="entry name" value="Flavoproteins"/>
    <property type="match status" value="1"/>
</dbReference>
<evidence type="ECO:0000256" key="5">
    <source>
        <dbReference type="ARBA" id="ARBA00022723"/>
    </source>
</evidence>
<name>A0A9D2JP17_9FIRM</name>
<sequence length="253" mass="26321">MKFVSLVFSPTGGTQKAAGALTAGWQGPAQQLDLTRMDFDGSAAGLTAGDLALIAVPSFAGRVPALAAQRLAGVRGNGACCAVLAVYGNRAYEDTLAELYDLAVQCGFRVIAGVSAVAEHSIMHCYAAGRPDARDRAELQAFGRRILEKARRGDTAAPQLPGNRPYKQAGAAAMVPAAGAACTGCGFCAEKCPAGAIPREAPAVTDAARCIYCMRCVSICPQHARHTDAEKAALLARKLQPVCQTPKTNELFL</sequence>
<comment type="caution">
    <text evidence="9">The sequence shown here is derived from an EMBL/GenBank/DDBJ whole genome shotgun (WGS) entry which is preliminary data.</text>
</comment>
<keyword evidence="4" id="KW-0004">4Fe-4S</keyword>
<dbReference type="GO" id="GO:0046872">
    <property type="term" value="F:metal ion binding"/>
    <property type="evidence" value="ECO:0007669"/>
    <property type="project" value="UniProtKB-KW"/>
</dbReference>
<dbReference type="InterPro" id="IPR017896">
    <property type="entry name" value="4Fe4S_Fe-S-bd"/>
</dbReference>
<dbReference type="GO" id="GO:0051539">
    <property type="term" value="F:4 iron, 4 sulfur cluster binding"/>
    <property type="evidence" value="ECO:0007669"/>
    <property type="project" value="UniProtKB-KW"/>
</dbReference>
<evidence type="ECO:0000259" key="8">
    <source>
        <dbReference type="PROSITE" id="PS51379"/>
    </source>
</evidence>
<evidence type="ECO:0000256" key="2">
    <source>
        <dbReference type="ARBA" id="ARBA00003532"/>
    </source>
</evidence>
<organism evidence="9 10">
    <name type="scientific">Candidatus Gemmiger avistercoris</name>
    <dbReference type="NCBI Taxonomy" id="2838606"/>
    <lineage>
        <taxon>Bacteria</taxon>
        <taxon>Bacillati</taxon>
        <taxon>Bacillota</taxon>
        <taxon>Clostridia</taxon>
        <taxon>Eubacteriales</taxon>
        <taxon>Gemmiger</taxon>
    </lineage>
</organism>
<dbReference type="InterPro" id="IPR029039">
    <property type="entry name" value="Flavoprotein-like_sf"/>
</dbReference>
<feature type="domain" description="4Fe-4S ferredoxin-type" evidence="8">
    <location>
        <begin position="172"/>
        <end position="197"/>
    </location>
</feature>
<gene>
    <name evidence="9" type="ORF">H9724_00100</name>
</gene>
<evidence type="ECO:0000256" key="3">
    <source>
        <dbReference type="ARBA" id="ARBA00013529"/>
    </source>
</evidence>
<evidence type="ECO:0000256" key="6">
    <source>
        <dbReference type="ARBA" id="ARBA00023004"/>
    </source>
</evidence>
<dbReference type="Gene3D" id="3.30.70.20">
    <property type="match status" value="1"/>
</dbReference>
<evidence type="ECO:0000256" key="4">
    <source>
        <dbReference type="ARBA" id="ARBA00022485"/>
    </source>
</evidence>
<dbReference type="PROSITE" id="PS00198">
    <property type="entry name" value="4FE4S_FER_1"/>
    <property type="match status" value="2"/>
</dbReference>
<proteinExistence type="predicted"/>
<dbReference type="Gene3D" id="3.40.50.360">
    <property type="match status" value="1"/>
</dbReference>
<dbReference type="InterPro" id="IPR050157">
    <property type="entry name" value="PSI_iron-sulfur_center"/>
</dbReference>
<dbReference type="Proteomes" id="UP000824105">
    <property type="component" value="Unassembled WGS sequence"/>
</dbReference>
<reference evidence="9" key="1">
    <citation type="journal article" date="2021" name="PeerJ">
        <title>Extensive microbial diversity within the chicken gut microbiome revealed by metagenomics and culture.</title>
        <authorList>
            <person name="Gilroy R."/>
            <person name="Ravi A."/>
            <person name="Getino M."/>
            <person name="Pursley I."/>
            <person name="Horton D.L."/>
            <person name="Alikhan N.F."/>
            <person name="Baker D."/>
            <person name="Gharbi K."/>
            <person name="Hall N."/>
            <person name="Watson M."/>
            <person name="Adriaenssens E.M."/>
            <person name="Foster-Nyarko E."/>
            <person name="Jarju S."/>
            <person name="Secka A."/>
            <person name="Antonio M."/>
            <person name="Oren A."/>
            <person name="Chaudhuri R.R."/>
            <person name="La Ragione R."/>
            <person name="Hildebrand F."/>
            <person name="Pallen M.J."/>
        </authorList>
    </citation>
    <scope>NUCLEOTIDE SEQUENCE</scope>
    <source>
        <strain evidence="9">CHK188-11489</strain>
    </source>
</reference>
<dbReference type="PANTHER" id="PTHR24960">
    <property type="entry name" value="PHOTOSYSTEM I IRON-SULFUR CENTER-RELATED"/>
    <property type="match status" value="1"/>
</dbReference>
<comment type="cofactor">
    <cofactor evidence="1">
        <name>[4Fe-4S] cluster</name>
        <dbReference type="ChEBI" id="CHEBI:49883"/>
    </cofactor>
</comment>
<protein>
    <recommendedName>
        <fullName evidence="3">Ferredoxin</fullName>
    </recommendedName>
</protein>
<comment type="function">
    <text evidence="2">Ferredoxins are iron-sulfur proteins that transfer electrons in a wide variety of metabolic reactions.</text>
</comment>
<dbReference type="PANTHER" id="PTHR24960:SF79">
    <property type="entry name" value="PHOTOSYSTEM I IRON-SULFUR CENTER"/>
    <property type="match status" value="1"/>
</dbReference>
<evidence type="ECO:0000313" key="9">
    <source>
        <dbReference type="EMBL" id="HIZ61162.1"/>
    </source>
</evidence>
<dbReference type="EMBL" id="DXBF01000001">
    <property type="protein sequence ID" value="HIZ61162.1"/>
    <property type="molecule type" value="Genomic_DNA"/>
</dbReference>
<reference evidence="9" key="2">
    <citation type="submission" date="2021-04" db="EMBL/GenBank/DDBJ databases">
        <authorList>
            <person name="Gilroy R."/>
        </authorList>
    </citation>
    <scope>NUCLEOTIDE SEQUENCE</scope>
    <source>
        <strain evidence="9">CHK188-11489</strain>
    </source>
</reference>
<evidence type="ECO:0000313" key="10">
    <source>
        <dbReference type="Proteomes" id="UP000824105"/>
    </source>
</evidence>
<evidence type="ECO:0000256" key="1">
    <source>
        <dbReference type="ARBA" id="ARBA00001966"/>
    </source>
</evidence>
<dbReference type="Pfam" id="PF13187">
    <property type="entry name" value="Fer4_9"/>
    <property type="match status" value="1"/>
</dbReference>
<dbReference type="AlphaFoldDB" id="A0A9D2JP17"/>